<evidence type="ECO:0000313" key="14">
    <source>
        <dbReference type="EMBL" id="KAL0265597.1"/>
    </source>
</evidence>
<dbReference type="EC" id="2.3.1.255" evidence="4"/>
<dbReference type="EMBL" id="JARGDH010000006">
    <property type="protein sequence ID" value="KAL0265597.1"/>
    <property type="molecule type" value="Genomic_DNA"/>
</dbReference>
<gene>
    <name evidence="14" type="ORF">PYX00_011310</name>
</gene>
<dbReference type="InterPro" id="IPR016181">
    <property type="entry name" value="Acyl_CoA_acyltransferase"/>
</dbReference>
<dbReference type="PANTHER" id="PTHR23091">
    <property type="entry name" value="N-TERMINAL ACETYLTRANSFERASE"/>
    <property type="match status" value="1"/>
</dbReference>
<dbReference type="GO" id="GO:0004596">
    <property type="term" value="F:protein-N-terminal amino-acid acetyltransferase activity"/>
    <property type="evidence" value="ECO:0007669"/>
    <property type="project" value="UniProtKB-EC"/>
</dbReference>
<evidence type="ECO:0000256" key="4">
    <source>
        <dbReference type="ARBA" id="ARBA00026110"/>
    </source>
</evidence>
<accession>A0AAW2H7B4</accession>
<evidence type="ECO:0000256" key="7">
    <source>
        <dbReference type="ARBA" id="ARBA00047954"/>
    </source>
</evidence>
<feature type="domain" description="N-acetyltransferase" evidence="13">
    <location>
        <begin position="335"/>
        <end position="491"/>
    </location>
</feature>
<comment type="catalytic activity">
    <reaction evidence="8">
        <text>N-terminal L-alanyl-[protein] + acetyl-CoA = N-terminal N(alpha)-acetyl-L-alanyl-[protein] + CoA + H(+)</text>
        <dbReference type="Rhea" id="RHEA:50500"/>
        <dbReference type="Rhea" id="RHEA-COMP:12701"/>
        <dbReference type="Rhea" id="RHEA-COMP:12702"/>
        <dbReference type="ChEBI" id="CHEBI:15378"/>
        <dbReference type="ChEBI" id="CHEBI:57287"/>
        <dbReference type="ChEBI" id="CHEBI:57288"/>
        <dbReference type="ChEBI" id="CHEBI:64718"/>
        <dbReference type="ChEBI" id="CHEBI:83683"/>
        <dbReference type="EC" id="2.3.1.255"/>
    </reaction>
</comment>
<evidence type="ECO:0000256" key="12">
    <source>
        <dbReference type="SAM" id="SignalP"/>
    </source>
</evidence>
<dbReference type="SUPFAM" id="SSF55729">
    <property type="entry name" value="Acyl-CoA N-acyltransferases (Nat)"/>
    <property type="match status" value="1"/>
</dbReference>
<evidence type="ECO:0000259" key="13">
    <source>
        <dbReference type="PROSITE" id="PS51186"/>
    </source>
</evidence>
<name>A0AAW2H7B4_9NEOP</name>
<dbReference type="PROSITE" id="PS51186">
    <property type="entry name" value="GNAT"/>
    <property type="match status" value="1"/>
</dbReference>
<dbReference type="Pfam" id="PF00583">
    <property type="entry name" value="Acetyltransf_1"/>
    <property type="match status" value="1"/>
</dbReference>
<comment type="caution">
    <text evidence="14">The sequence shown here is derived from an EMBL/GenBank/DDBJ whole genome shotgun (WGS) entry which is preliminary data.</text>
</comment>
<keyword evidence="1" id="KW-0808">Transferase</keyword>
<proteinExistence type="inferred from homology"/>
<comment type="catalytic activity">
    <reaction evidence="9">
        <text>N-terminal L-cysteinyl-[protein] + acetyl-CoA = N-terminal N(alpha)-acetyl-L-cysteinyl-[protein] + CoA + H(+)</text>
        <dbReference type="Rhea" id="RHEA:50512"/>
        <dbReference type="Rhea" id="RHEA-COMP:12707"/>
        <dbReference type="Rhea" id="RHEA-COMP:12708"/>
        <dbReference type="ChEBI" id="CHEBI:15378"/>
        <dbReference type="ChEBI" id="CHEBI:57287"/>
        <dbReference type="ChEBI" id="CHEBI:57288"/>
        <dbReference type="ChEBI" id="CHEBI:65250"/>
        <dbReference type="ChEBI" id="CHEBI:133372"/>
        <dbReference type="EC" id="2.3.1.255"/>
    </reaction>
</comment>
<comment type="similarity">
    <text evidence="3">Belongs to the acetyltransferase family. ARD1 subfamily.</text>
</comment>
<comment type="catalytic activity">
    <reaction evidence="10">
        <text>N-terminal L-threonyl-[protein] + acetyl-CoA = N-terminal N(alpha)-acetyl-L-threonyl-[protein] + CoA + H(+)</text>
        <dbReference type="Rhea" id="RHEA:50516"/>
        <dbReference type="Rhea" id="RHEA-COMP:12709"/>
        <dbReference type="Rhea" id="RHEA-COMP:12710"/>
        <dbReference type="ChEBI" id="CHEBI:15378"/>
        <dbReference type="ChEBI" id="CHEBI:57287"/>
        <dbReference type="ChEBI" id="CHEBI:57288"/>
        <dbReference type="ChEBI" id="CHEBI:64739"/>
        <dbReference type="ChEBI" id="CHEBI:133375"/>
        <dbReference type="EC" id="2.3.1.255"/>
    </reaction>
</comment>
<organism evidence="14">
    <name type="scientific">Menopon gallinae</name>
    <name type="common">poultry shaft louse</name>
    <dbReference type="NCBI Taxonomy" id="328185"/>
    <lineage>
        <taxon>Eukaryota</taxon>
        <taxon>Metazoa</taxon>
        <taxon>Ecdysozoa</taxon>
        <taxon>Arthropoda</taxon>
        <taxon>Hexapoda</taxon>
        <taxon>Insecta</taxon>
        <taxon>Pterygota</taxon>
        <taxon>Neoptera</taxon>
        <taxon>Paraneoptera</taxon>
        <taxon>Psocodea</taxon>
        <taxon>Troctomorpha</taxon>
        <taxon>Phthiraptera</taxon>
        <taxon>Amblycera</taxon>
        <taxon>Menoponidae</taxon>
        <taxon>Menopon</taxon>
    </lineage>
</organism>
<dbReference type="InterPro" id="IPR000182">
    <property type="entry name" value="GNAT_dom"/>
</dbReference>
<sequence length="503" mass="55915">MGMADANILCILSFAAGEWLLGGATDSTAAGVEDGSAAGRIACIRVDTGMQPLKLKLVDRSIVYDGELRLRRAFFVHGCVLNEKYVGIFHLDGSVLGIVRLGRRTHVIRSRDAGGTCTEDLATPEMVKGRVVIVRLLLINDAGRTARLGSRVLRETLDIFRGARRIFEGEDWGGYKIRLKLSNIYSIEERPGAQAHRRAHVRQSIPSDSTEDESGRGTPPCKAPCAWEDVSRARRRYKEELASMADTLESILSDAGRADEFHEQQDVVFVVSSEKNRDVEGLSYDGCAFGPDMCLGIVFAGNGGDSSFHGRVLAHEIGHGQSPCLTLPAIILSFMKVRKMELLDIEPVKKVNEENLPENYTYDFYRYYLLFYPGMCYVAEDDTGVAGYVLSKLSSVDGVVTVHITSICVSREHRKRGVGTALMQSVISCIRDRYSEDASMPETCRLSLYVRVSNEDAIRFYENKFGFRKQYMQENYYGDGESAYEMALVLSGQSMRDSDSVSR</sequence>
<evidence type="ECO:0000256" key="3">
    <source>
        <dbReference type="ARBA" id="ARBA00025786"/>
    </source>
</evidence>
<evidence type="ECO:0000256" key="6">
    <source>
        <dbReference type="ARBA" id="ARBA00047805"/>
    </source>
</evidence>
<feature type="signal peptide" evidence="12">
    <location>
        <begin position="1"/>
        <end position="17"/>
    </location>
</feature>
<evidence type="ECO:0000256" key="8">
    <source>
        <dbReference type="ARBA" id="ARBA00048236"/>
    </source>
</evidence>
<evidence type="ECO:0000256" key="1">
    <source>
        <dbReference type="ARBA" id="ARBA00022679"/>
    </source>
</evidence>
<evidence type="ECO:0000256" key="2">
    <source>
        <dbReference type="ARBA" id="ARBA00023315"/>
    </source>
</evidence>
<dbReference type="PANTHER" id="PTHR23091:SF4">
    <property type="entry name" value="N-TERMINAL AMINO-ACID N(ALPHA)-ACETYLTRANSFERASE NATA"/>
    <property type="match status" value="1"/>
</dbReference>
<protein>
    <recommendedName>
        <fullName evidence="4">N-terminal amino-acid N(alpha)-acetyltransferase NatA</fullName>
        <ecNumber evidence="4">2.3.1.255</ecNumber>
    </recommendedName>
</protein>
<feature type="region of interest" description="Disordered" evidence="11">
    <location>
        <begin position="194"/>
        <end position="223"/>
    </location>
</feature>
<dbReference type="Gene3D" id="3.40.630.30">
    <property type="match status" value="1"/>
</dbReference>
<evidence type="ECO:0000256" key="9">
    <source>
        <dbReference type="ARBA" id="ARBA00049266"/>
    </source>
</evidence>
<dbReference type="GO" id="GO:0031415">
    <property type="term" value="C:NatA complex"/>
    <property type="evidence" value="ECO:0007669"/>
    <property type="project" value="InterPro"/>
</dbReference>
<evidence type="ECO:0000256" key="10">
    <source>
        <dbReference type="ARBA" id="ARBA00049434"/>
    </source>
</evidence>
<dbReference type="CDD" id="cd04301">
    <property type="entry name" value="NAT_SF"/>
    <property type="match status" value="1"/>
</dbReference>
<evidence type="ECO:0000256" key="5">
    <source>
        <dbReference type="ARBA" id="ARBA00047491"/>
    </source>
</evidence>
<dbReference type="AlphaFoldDB" id="A0AAW2H7B4"/>
<evidence type="ECO:0000256" key="11">
    <source>
        <dbReference type="SAM" id="MobiDB-lite"/>
    </source>
</evidence>
<comment type="catalytic activity">
    <reaction evidence="7">
        <text>N-terminal glycyl-[protein] + acetyl-CoA = N-terminal N(alpha)-acetylglycyl-[protein] + CoA + H(+)</text>
        <dbReference type="Rhea" id="RHEA:50496"/>
        <dbReference type="Rhea" id="RHEA-COMP:12666"/>
        <dbReference type="Rhea" id="RHEA-COMP:12700"/>
        <dbReference type="ChEBI" id="CHEBI:15378"/>
        <dbReference type="ChEBI" id="CHEBI:57287"/>
        <dbReference type="ChEBI" id="CHEBI:57288"/>
        <dbReference type="ChEBI" id="CHEBI:64723"/>
        <dbReference type="ChEBI" id="CHEBI:133369"/>
        <dbReference type="EC" id="2.3.1.255"/>
    </reaction>
</comment>
<keyword evidence="12" id="KW-0732">Signal</keyword>
<feature type="chain" id="PRO_5043654677" description="N-terminal amino-acid N(alpha)-acetyltransferase NatA" evidence="12">
    <location>
        <begin position="18"/>
        <end position="503"/>
    </location>
</feature>
<dbReference type="InterPro" id="IPR045047">
    <property type="entry name" value="Ard1-like"/>
</dbReference>
<reference evidence="14" key="1">
    <citation type="journal article" date="2024" name="Gigascience">
        <title>Chromosome-level genome of the poultry shaft louse Menopon gallinae provides insight into the host-switching and adaptive evolution of parasitic lice.</title>
        <authorList>
            <person name="Xu Y."/>
            <person name="Ma L."/>
            <person name="Liu S."/>
            <person name="Liang Y."/>
            <person name="Liu Q."/>
            <person name="He Z."/>
            <person name="Tian L."/>
            <person name="Duan Y."/>
            <person name="Cai W."/>
            <person name="Li H."/>
            <person name="Song F."/>
        </authorList>
    </citation>
    <scope>NUCLEOTIDE SEQUENCE</scope>
    <source>
        <strain evidence="14">Cailab_2023a</strain>
    </source>
</reference>
<comment type="catalytic activity">
    <reaction evidence="6">
        <text>N-terminal L-valyl-[protein] + acetyl-CoA = N-terminal N(alpha)-acetyl-L-valyl-[protein] + CoA + H(+)</text>
        <dbReference type="Rhea" id="RHEA:50508"/>
        <dbReference type="Rhea" id="RHEA-COMP:12705"/>
        <dbReference type="Rhea" id="RHEA-COMP:12706"/>
        <dbReference type="ChEBI" id="CHEBI:15378"/>
        <dbReference type="ChEBI" id="CHEBI:57287"/>
        <dbReference type="ChEBI" id="CHEBI:57288"/>
        <dbReference type="ChEBI" id="CHEBI:64741"/>
        <dbReference type="ChEBI" id="CHEBI:133371"/>
        <dbReference type="EC" id="2.3.1.255"/>
    </reaction>
</comment>
<comment type="catalytic activity">
    <reaction evidence="5">
        <text>N-terminal L-seryl-[protein] + acetyl-CoA = N-terminal N(alpha)-acetyl-L-seryl-[protein] + CoA + H(+)</text>
        <dbReference type="Rhea" id="RHEA:50504"/>
        <dbReference type="Rhea" id="RHEA-COMP:12703"/>
        <dbReference type="Rhea" id="RHEA-COMP:12704"/>
        <dbReference type="ChEBI" id="CHEBI:15378"/>
        <dbReference type="ChEBI" id="CHEBI:57287"/>
        <dbReference type="ChEBI" id="CHEBI:57288"/>
        <dbReference type="ChEBI" id="CHEBI:64738"/>
        <dbReference type="ChEBI" id="CHEBI:83690"/>
        <dbReference type="EC" id="2.3.1.255"/>
    </reaction>
</comment>
<keyword evidence="2" id="KW-0012">Acyltransferase</keyword>